<keyword evidence="1" id="KW-1133">Transmembrane helix</keyword>
<evidence type="ECO:0008006" key="4">
    <source>
        <dbReference type="Google" id="ProtNLM"/>
    </source>
</evidence>
<dbReference type="Proteomes" id="UP000682982">
    <property type="component" value="Unassembled WGS sequence"/>
</dbReference>
<evidence type="ECO:0000256" key="1">
    <source>
        <dbReference type="SAM" id="Phobius"/>
    </source>
</evidence>
<keyword evidence="3" id="KW-1185">Reference proteome</keyword>
<evidence type="ECO:0000313" key="3">
    <source>
        <dbReference type="Proteomes" id="UP000682982"/>
    </source>
</evidence>
<feature type="transmembrane region" description="Helical" evidence="1">
    <location>
        <begin position="93"/>
        <end position="115"/>
    </location>
</feature>
<organism evidence="2 3">
    <name type="scientific">Undibacterium rivi</name>
    <dbReference type="NCBI Taxonomy" id="2828729"/>
    <lineage>
        <taxon>Bacteria</taxon>
        <taxon>Pseudomonadati</taxon>
        <taxon>Pseudomonadota</taxon>
        <taxon>Betaproteobacteria</taxon>
        <taxon>Burkholderiales</taxon>
        <taxon>Oxalobacteraceae</taxon>
        <taxon>Undibacterium</taxon>
    </lineage>
</organism>
<gene>
    <name evidence="2" type="ORF">KDM87_14455</name>
</gene>
<accession>A0ABS5H5L3</accession>
<sequence>MKTLPRMTDWLLGALVLSLLILALSPQQIPVSLYKINLIAIAGVVGYWLDRSLFPYARPDSFMATDLEEIENTVEVEDAPLQFELETFLQNDLLLAASMLRRAVIVAAAMIAVGLGA</sequence>
<reference evidence="2 3" key="1">
    <citation type="submission" date="2021-04" db="EMBL/GenBank/DDBJ databases">
        <title>novel species isolated from subtropical streams in China.</title>
        <authorList>
            <person name="Lu H."/>
        </authorList>
    </citation>
    <scope>NUCLEOTIDE SEQUENCE [LARGE SCALE GENOMIC DNA]</scope>
    <source>
        <strain evidence="2 3">FT147W</strain>
    </source>
</reference>
<proteinExistence type="predicted"/>
<dbReference type="Pfam" id="PF13272">
    <property type="entry name" value="Holin_2-3"/>
    <property type="match status" value="1"/>
</dbReference>
<protein>
    <recommendedName>
        <fullName evidence="4">Holin</fullName>
    </recommendedName>
</protein>
<feature type="transmembrane region" description="Helical" evidence="1">
    <location>
        <begin position="36"/>
        <end position="54"/>
    </location>
</feature>
<comment type="caution">
    <text evidence="2">The sequence shown here is derived from an EMBL/GenBank/DDBJ whole genome shotgun (WGS) entry which is preliminary data.</text>
</comment>
<keyword evidence="1" id="KW-0812">Transmembrane</keyword>
<name>A0ABS5H5L3_9BURK</name>
<keyword evidence="1" id="KW-0472">Membrane</keyword>
<dbReference type="EMBL" id="JAGSPK010000005">
    <property type="protein sequence ID" value="MBR7793798.1"/>
    <property type="molecule type" value="Genomic_DNA"/>
</dbReference>
<dbReference type="InterPro" id="IPR025140">
    <property type="entry name" value="Holin_2-3"/>
</dbReference>
<dbReference type="RefSeq" id="WP_212679735.1">
    <property type="nucleotide sequence ID" value="NZ_JAGSPK010000005.1"/>
</dbReference>
<evidence type="ECO:0000313" key="2">
    <source>
        <dbReference type="EMBL" id="MBR7793798.1"/>
    </source>
</evidence>